<dbReference type="Proteomes" id="UP000825179">
    <property type="component" value="Chromosome"/>
</dbReference>
<evidence type="ECO:0000313" key="4">
    <source>
        <dbReference type="Proteomes" id="UP000010716"/>
    </source>
</evidence>
<sequence length="96" mass="10558">MERNVEIRPMSLEQFTDWLVGVILQFFYLLQQISVPIFLVMFGLGGIVLIVGMLFGSSKMRGAGGGTLIMSIVGFVLVWLAPTIVQILEDLVNTAP</sequence>
<keyword evidence="1" id="KW-0812">Transmembrane</keyword>
<keyword evidence="1" id="KW-1133">Transmembrane helix</keyword>
<reference evidence="3 5" key="2">
    <citation type="journal article" date="2020" name="Extremophiles">
        <title>Genomic analysis of Caldalkalibacillus thermarum TA2.A1 reveals aerobic alkaliphilic metabolism and evolutionary hallmarks linking alkaliphilic bacteria and plant life.</title>
        <authorList>
            <person name="de Jong S.I."/>
            <person name="van den Broek M.A."/>
            <person name="Merkel A.Y."/>
            <person name="de la Torre Cortes P."/>
            <person name="Kalamorz F."/>
            <person name="Cook G.M."/>
            <person name="van Loosdrecht M.C.M."/>
            <person name="McMillan D.G.G."/>
        </authorList>
    </citation>
    <scope>NUCLEOTIDE SEQUENCE [LARGE SCALE GENOMIC DNA]</scope>
    <source>
        <strain evidence="3 5">TA2.A1</strain>
    </source>
</reference>
<dbReference type="Pfam" id="PF18895">
    <property type="entry name" value="T4SS_pilin"/>
    <property type="match status" value="1"/>
</dbReference>
<evidence type="ECO:0000313" key="5">
    <source>
        <dbReference type="Proteomes" id="UP000825179"/>
    </source>
</evidence>
<reference evidence="2 4" key="1">
    <citation type="journal article" date="2011" name="J. Bacteriol.">
        <title>Draft genome sequence of the thermoalkaliphilic Caldalkalibacillus thermarum strain TA2.A1.</title>
        <authorList>
            <person name="Kalamorz F."/>
            <person name="Keis S."/>
            <person name="McMillan D.G."/>
            <person name="Olsson K."/>
            <person name="Stanton J.A."/>
            <person name="Stockwell P."/>
            <person name="Black M.A."/>
            <person name="Klingeman D.M."/>
            <person name="Land M.L."/>
            <person name="Han C.S."/>
            <person name="Martin S.L."/>
            <person name="Becher S.A."/>
            <person name="Peddie C.J."/>
            <person name="Morgan H.W."/>
            <person name="Matthies D."/>
            <person name="Preiss L."/>
            <person name="Meier T."/>
            <person name="Brown S.D."/>
            <person name="Cook G.M."/>
        </authorList>
    </citation>
    <scope>NUCLEOTIDE SEQUENCE [LARGE SCALE GENOMIC DNA]</scope>
    <source>
        <strain evidence="2 4">TA2.A1</strain>
    </source>
</reference>
<dbReference type="EMBL" id="AFCE01000083">
    <property type="protein sequence ID" value="EGL83778.1"/>
    <property type="molecule type" value="Genomic_DNA"/>
</dbReference>
<dbReference type="InterPro" id="IPR043993">
    <property type="entry name" value="T4SS_pilin"/>
</dbReference>
<dbReference type="EMBL" id="CP082237">
    <property type="protein sequence ID" value="QZT33708.1"/>
    <property type="molecule type" value="Genomic_DNA"/>
</dbReference>
<proteinExistence type="predicted"/>
<organism evidence="2 4">
    <name type="scientific">Caldalkalibacillus thermarum (strain TA2.A1)</name>
    <dbReference type="NCBI Taxonomy" id="986075"/>
    <lineage>
        <taxon>Bacteria</taxon>
        <taxon>Bacillati</taxon>
        <taxon>Bacillota</taxon>
        <taxon>Bacilli</taxon>
        <taxon>Bacillales</taxon>
        <taxon>Bacillaceae</taxon>
        <taxon>Caldalkalibacillus</taxon>
    </lineage>
</organism>
<keyword evidence="5" id="KW-1185">Reference proteome</keyword>
<dbReference type="AlphaFoldDB" id="F5L4G7"/>
<reference evidence="3" key="3">
    <citation type="submission" date="2021-08" db="EMBL/GenBank/DDBJ databases">
        <authorList>
            <person name="de Jong S."/>
            <person name="van den Broek M."/>
            <person name="Merkel A."/>
            <person name="de la Torre Cortes P."/>
            <person name="Kalamorz F."/>
            <person name="Cook G."/>
            <person name="van Loosdrecht M."/>
            <person name="McMillan D."/>
        </authorList>
    </citation>
    <scope>NUCLEOTIDE SEQUENCE</scope>
    <source>
        <strain evidence="3">TA2.A1</strain>
    </source>
</reference>
<evidence type="ECO:0000256" key="1">
    <source>
        <dbReference type="SAM" id="Phobius"/>
    </source>
</evidence>
<keyword evidence="1" id="KW-0472">Membrane</keyword>
<dbReference type="Proteomes" id="UP000010716">
    <property type="component" value="Unassembled WGS sequence"/>
</dbReference>
<feature type="transmembrane region" description="Helical" evidence="1">
    <location>
        <begin position="36"/>
        <end position="56"/>
    </location>
</feature>
<evidence type="ECO:0000313" key="2">
    <source>
        <dbReference type="EMBL" id="EGL83778.1"/>
    </source>
</evidence>
<feature type="transmembrane region" description="Helical" evidence="1">
    <location>
        <begin position="68"/>
        <end position="88"/>
    </location>
</feature>
<name>F5L4G7_CALTT</name>
<accession>F5L4G7</accession>
<protein>
    <submittedName>
        <fullName evidence="3">Pilin</fullName>
    </submittedName>
</protein>
<dbReference type="KEGG" id="cthu:HUR95_16035"/>
<dbReference type="RefSeq" id="WP_007503116.1">
    <property type="nucleotide sequence ID" value="NZ_AFCE01000083.1"/>
</dbReference>
<gene>
    <name evidence="2" type="ORF">CathTA2_0679</name>
    <name evidence="3" type="ORF">HUR95_16035</name>
</gene>
<evidence type="ECO:0000313" key="3">
    <source>
        <dbReference type="EMBL" id="QZT33708.1"/>
    </source>
</evidence>